<accession>A0A1L3LMP1</accession>
<dbReference type="EMBL" id="CP013107">
    <property type="protein sequence ID" value="APG91369.1"/>
    <property type="molecule type" value="Genomic_DNA"/>
</dbReference>
<name>A0A1L3LMP1_9HYPH</name>
<evidence type="ECO:0000313" key="2">
    <source>
        <dbReference type="Proteomes" id="UP000182306"/>
    </source>
</evidence>
<protein>
    <submittedName>
        <fullName evidence="1">Uncharacterized protein</fullName>
    </submittedName>
</protein>
<dbReference type="KEGG" id="same:SAMCFNEI73_Ch2083"/>
<dbReference type="STRING" id="194963.SAMCFNEI73_Ch2083"/>
<organism evidence="1 2">
    <name type="scientific">Sinorhizobium americanum</name>
    <dbReference type="NCBI Taxonomy" id="194963"/>
    <lineage>
        <taxon>Bacteria</taxon>
        <taxon>Pseudomonadati</taxon>
        <taxon>Pseudomonadota</taxon>
        <taxon>Alphaproteobacteria</taxon>
        <taxon>Hyphomicrobiales</taxon>
        <taxon>Rhizobiaceae</taxon>
        <taxon>Sinorhizobium/Ensifer group</taxon>
        <taxon>Sinorhizobium</taxon>
    </lineage>
</organism>
<proteinExistence type="predicted"/>
<dbReference type="Proteomes" id="UP000182306">
    <property type="component" value="Chromosome"/>
</dbReference>
<gene>
    <name evidence="1" type="ORF">SAMCFNEI73_Ch2083</name>
</gene>
<dbReference type="AlphaFoldDB" id="A0A1L3LMP1"/>
<sequence>MSSPEPGISLPRRCRLVKGPPGPAASYNRLKIVAMRSFSQARGRRCTTRARRLHSLWPFRHRGASSF</sequence>
<keyword evidence="2" id="KW-1185">Reference proteome</keyword>
<reference evidence="1 2" key="1">
    <citation type="submission" date="2015-10" db="EMBL/GenBank/DDBJ databases">
        <title>Genomic differences between typical nodule nitrogen-fixing rhizobial strains and those coming from bean seeds.</title>
        <authorList>
            <person name="Peralta H."/>
            <person name="Aguilar-Vera A."/>
            <person name="Diaz R."/>
            <person name="Mora Y."/>
            <person name="Martinez-Batallar G."/>
            <person name="Salazar E."/>
            <person name="Vargas-Lagunas C."/>
            <person name="Encarnacion S."/>
            <person name="Girard L."/>
            <person name="Mora J."/>
        </authorList>
    </citation>
    <scope>NUCLEOTIDE SEQUENCE [LARGE SCALE GENOMIC DNA]</scope>
    <source>
        <strain evidence="1 2">CFNEI 73</strain>
    </source>
</reference>
<evidence type="ECO:0000313" key="1">
    <source>
        <dbReference type="EMBL" id="APG91369.1"/>
    </source>
</evidence>